<dbReference type="PROSITE" id="PS50234">
    <property type="entry name" value="VWFA"/>
    <property type="match status" value="1"/>
</dbReference>
<dbReference type="InterPro" id="IPR025943">
    <property type="entry name" value="Sigma_54_int_dom_ATP-bd_2"/>
</dbReference>
<dbReference type="OrthoDB" id="9775079at2"/>
<feature type="compositionally biased region" description="Polar residues" evidence="1">
    <location>
        <begin position="308"/>
        <end position="332"/>
    </location>
</feature>
<dbReference type="Gene3D" id="3.40.50.410">
    <property type="entry name" value="von Willebrand factor, type A domain"/>
    <property type="match status" value="1"/>
</dbReference>
<dbReference type="InterPro" id="IPR002035">
    <property type="entry name" value="VWF_A"/>
</dbReference>
<dbReference type="SUPFAM" id="SSF52540">
    <property type="entry name" value="P-loop containing nucleoside triphosphate hydrolases"/>
    <property type="match status" value="1"/>
</dbReference>
<evidence type="ECO:0000313" key="4">
    <source>
        <dbReference type="Proteomes" id="UP000196027"/>
    </source>
</evidence>
<evidence type="ECO:0000256" key="1">
    <source>
        <dbReference type="SAM" id="MobiDB-lite"/>
    </source>
</evidence>
<dbReference type="CDD" id="cd00009">
    <property type="entry name" value="AAA"/>
    <property type="match status" value="1"/>
</dbReference>
<dbReference type="Pfam" id="PF13519">
    <property type="entry name" value="VWA_2"/>
    <property type="match status" value="1"/>
</dbReference>
<proteinExistence type="predicted"/>
<organism evidence="3 4">
    <name type="scientific">Oleiphilus messinensis</name>
    <dbReference type="NCBI Taxonomy" id="141451"/>
    <lineage>
        <taxon>Bacteria</taxon>
        <taxon>Pseudomonadati</taxon>
        <taxon>Pseudomonadota</taxon>
        <taxon>Gammaproteobacteria</taxon>
        <taxon>Oceanospirillales</taxon>
        <taxon>Oleiphilaceae</taxon>
        <taxon>Oleiphilus</taxon>
    </lineage>
</organism>
<evidence type="ECO:0000313" key="3">
    <source>
        <dbReference type="EMBL" id="ARU56798.1"/>
    </source>
</evidence>
<dbReference type="InterPro" id="IPR003593">
    <property type="entry name" value="AAA+_ATPase"/>
</dbReference>
<dbReference type="AlphaFoldDB" id="A0A1Y0I8I7"/>
<sequence length="600" mass="66479">MAYNLDSTTSHFPFTAVVGQHQFKLALLLNAVDPKIGGVLVSGPRGSAKSTLARGLSDLVDDHTPFVNLPLGCSEEKLIGTLDLAHALSDKNVRFSPGLLAKAHGGILYVDEVNLLPDPLVDQLLDVSASGVNQIERDGISKQHDARFILIGTMNPEEGELRPQLLDRFGLMVTLDEVPNQEDRVEIVNRRLEFDLDSAAFKARFSEQQLQIKNELDLARGRLRNVTISKAMQLEIASRCYHANVEGVRADLTLRRTAIAFAAWQQTSEVSADQIETVAELVLGHRARPRPAPPENRGNAPKHGTPDSFKQNPTSPSRWTGNASGPSASKNTGDWGALPFKVSECATPNEIDSNRAPVIPIQPRRQKTEEKMRQGQNEFDKKVKPDWPKTLVSLNQQDQVSLPPRTHLQRVVWKKINRAKEVLVTVLLDSSGSTSNSKSLHHAKQVIRNLVKRCYLKRQRLVLIEFGNDQIVTHWNGRRAPASIDAVLESVTATGGTPLNQALAHAQRVIQRYQKQSPNLLSLMYLFTDGRTLNPPTSQQVDAEVLVVDTEMGSVQLKRSQRIARSLSGRYCHLSEFIDTTEPAVLKNSPSNNRFGSLSR</sequence>
<dbReference type="RefSeq" id="WP_087461758.1">
    <property type="nucleotide sequence ID" value="NZ_CP021425.1"/>
</dbReference>
<evidence type="ECO:0000259" key="2">
    <source>
        <dbReference type="PROSITE" id="PS50234"/>
    </source>
</evidence>
<dbReference type="Proteomes" id="UP000196027">
    <property type="component" value="Chromosome"/>
</dbReference>
<dbReference type="EMBL" id="CP021425">
    <property type="protein sequence ID" value="ARU56798.1"/>
    <property type="molecule type" value="Genomic_DNA"/>
</dbReference>
<feature type="region of interest" description="Disordered" evidence="1">
    <location>
        <begin position="285"/>
        <end position="335"/>
    </location>
</feature>
<dbReference type="InterPro" id="IPR011704">
    <property type="entry name" value="ATPase_dyneun-rel_AAA"/>
</dbReference>
<dbReference type="SMART" id="SM00382">
    <property type="entry name" value="AAA"/>
    <property type="match status" value="1"/>
</dbReference>
<keyword evidence="4" id="KW-1185">Reference proteome</keyword>
<dbReference type="SMART" id="SM00327">
    <property type="entry name" value="VWA"/>
    <property type="match status" value="1"/>
</dbReference>
<dbReference type="PROSITE" id="PS00676">
    <property type="entry name" value="SIGMA54_INTERACT_2"/>
    <property type="match status" value="1"/>
</dbReference>
<protein>
    <submittedName>
        <fullName evidence="3">Magnesium chelatase</fullName>
    </submittedName>
</protein>
<dbReference type="PANTHER" id="PTHR35023:SF1">
    <property type="entry name" value="MG-PROTOPORPHYRIN IX CHELATASE"/>
    <property type="match status" value="1"/>
</dbReference>
<dbReference type="PANTHER" id="PTHR35023">
    <property type="entry name" value="CHELATASE-RELATED"/>
    <property type="match status" value="1"/>
</dbReference>
<reference evidence="3 4" key="1">
    <citation type="submission" date="2017-05" db="EMBL/GenBank/DDBJ databases">
        <title>Genomic insights into alkan degradation activity of Oleiphilus messinensis.</title>
        <authorList>
            <person name="Kozyavkin S.A."/>
            <person name="Slesarev A.I."/>
            <person name="Golyshin P.N."/>
            <person name="Korzhenkov A."/>
            <person name="Golyshina O.N."/>
            <person name="Toshchakov S.V."/>
        </authorList>
    </citation>
    <scope>NUCLEOTIDE SEQUENCE [LARGE SCALE GENOMIC DNA]</scope>
    <source>
        <strain evidence="3 4">ME102</strain>
    </source>
</reference>
<feature type="domain" description="VWFA" evidence="2">
    <location>
        <begin position="423"/>
        <end position="598"/>
    </location>
</feature>
<dbReference type="InterPro" id="IPR041628">
    <property type="entry name" value="ChlI/MoxR_AAA_lid"/>
</dbReference>
<dbReference type="Pfam" id="PF07728">
    <property type="entry name" value="AAA_5"/>
    <property type="match status" value="1"/>
</dbReference>
<dbReference type="InterPro" id="IPR027417">
    <property type="entry name" value="P-loop_NTPase"/>
</dbReference>
<accession>A0A1Y0I8I7</accession>
<gene>
    <name evidence="3" type="ORF">OLMES_2748</name>
</gene>
<name>A0A1Y0I8I7_9GAMM</name>
<dbReference type="GO" id="GO:0005524">
    <property type="term" value="F:ATP binding"/>
    <property type="evidence" value="ECO:0007669"/>
    <property type="project" value="InterPro"/>
</dbReference>
<dbReference type="GO" id="GO:0016887">
    <property type="term" value="F:ATP hydrolysis activity"/>
    <property type="evidence" value="ECO:0007669"/>
    <property type="project" value="InterPro"/>
</dbReference>
<dbReference type="Pfam" id="PF17863">
    <property type="entry name" value="AAA_lid_2"/>
    <property type="match status" value="1"/>
</dbReference>
<dbReference type="SUPFAM" id="SSF53300">
    <property type="entry name" value="vWA-like"/>
    <property type="match status" value="1"/>
</dbReference>
<dbReference type="InterPro" id="IPR052989">
    <property type="entry name" value="Mg-chelatase_DI-like"/>
</dbReference>
<dbReference type="InterPro" id="IPR036465">
    <property type="entry name" value="vWFA_dom_sf"/>
</dbReference>
<dbReference type="Gene3D" id="3.40.50.300">
    <property type="entry name" value="P-loop containing nucleotide triphosphate hydrolases"/>
    <property type="match status" value="1"/>
</dbReference>
<dbReference type="KEGG" id="ome:OLMES_2748"/>
<dbReference type="Gene3D" id="1.10.8.80">
    <property type="entry name" value="Magnesium chelatase subunit I, C-Terminal domain"/>
    <property type="match status" value="1"/>
</dbReference>